<dbReference type="SUPFAM" id="SSF53335">
    <property type="entry name" value="S-adenosyl-L-methionine-dependent methyltransferases"/>
    <property type="match status" value="1"/>
</dbReference>
<keyword evidence="2" id="KW-0489">Methyltransferase</keyword>
<keyword evidence="3" id="KW-1185">Reference proteome</keyword>
<dbReference type="EMBL" id="CAXAMM010022361">
    <property type="protein sequence ID" value="CAK9051845.1"/>
    <property type="molecule type" value="Genomic_DNA"/>
</dbReference>
<dbReference type="InterPro" id="IPR029063">
    <property type="entry name" value="SAM-dependent_MTases_sf"/>
</dbReference>
<evidence type="ECO:0000313" key="3">
    <source>
        <dbReference type="Proteomes" id="UP001642464"/>
    </source>
</evidence>
<protein>
    <submittedName>
        <fullName evidence="2">Ribosomal RNA large subunit methyltransferase J (23S rRNA (Adenine(2030)-N6)-methyltransferase) (23S rRNA m6A2030 methyltransferase)</fullName>
    </submittedName>
</protein>
<sequence>ALKVLGATVRSPITFVDAFAGAGKYSMDFVGEAGKVHKTQPEAIVGIRRVMRNLQSETNPLPSAIESYFEIVKPLFDQGLYPGSPWIGLKCLDPLHDSALCVEMKKREFAQLEASCSGMIRDVTFERADGFAAVQERAGTPNLVALLDPSYEIPQHYAGVVESFMTLHDRDHQHQPVTMTWFPLLRGRKEGLALDMVREIKETQLTPLLDVRLQLEQRDAAEFGMYSSGMLIGNPPARLQASLEESLPVLTRSLVQPLEAAKASAPASSSRPTPLPKASSATASMPSSASRACWSNSALTMTLPTTTGSCGAAVALAAAALSSARSSRPCAMSCSIS</sequence>
<dbReference type="InterPro" id="IPR007473">
    <property type="entry name" value="RlmJ"/>
</dbReference>
<gene>
    <name evidence="2" type="ORF">SCF082_LOCUS28430</name>
</gene>
<name>A0ABP0MP30_9DINO</name>
<proteinExistence type="predicted"/>
<dbReference type="Gene3D" id="3.40.50.150">
    <property type="entry name" value="Vaccinia Virus protein VP39"/>
    <property type="match status" value="1"/>
</dbReference>
<dbReference type="PANTHER" id="PTHR37426">
    <property type="entry name" value="RIBOSOMAL RNA LARGE SUBUNIT METHYLTRANSFERASE J"/>
    <property type="match status" value="1"/>
</dbReference>
<dbReference type="Pfam" id="PF04378">
    <property type="entry name" value="RsmJ"/>
    <property type="match status" value="1"/>
</dbReference>
<evidence type="ECO:0000256" key="1">
    <source>
        <dbReference type="SAM" id="MobiDB-lite"/>
    </source>
</evidence>
<feature type="non-terminal residue" evidence="2">
    <location>
        <position position="1"/>
    </location>
</feature>
<evidence type="ECO:0000313" key="2">
    <source>
        <dbReference type="EMBL" id="CAK9051845.1"/>
    </source>
</evidence>
<dbReference type="GO" id="GO:0008168">
    <property type="term" value="F:methyltransferase activity"/>
    <property type="evidence" value="ECO:0007669"/>
    <property type="project" value="UniProtKB-KW"/>
</dbReference>
<organism evidence="2 3">
    <name type="scientific">Durusdinium trenchii</name>
    <dbReference type="NCBI Taxonomy" id="1381693"/>
    <lineage>
        <taxon>Eukaryota</taxon>
        <taxon>Sar</taxon>
        <taxon>Alveolata</taxon>
        <taxon>Dinophyceae</taxon>
        <taxon>Suessiales</taxon>
        <taxon>Symbiodiniaceae</taxon>
        <taxon>Durusdinium</taxon>
    </lineage>
</organism>
<comment type="caution">
    <text evidence="2">The sequence shown here is derived from an EMBL/GenBank/DDBJ whole genome shotgun (WGS) entry which is preliminary data.</text>
</comment>
<feature type="non-terminal residue" evidence="2">
    <location>
        <position position="337"/>
    </location>
</feature>
<dbReference type="GO" id="GO:0032259">
    <property type="term" value="P:methylation"/>
    <property type="evidence" value="ECO:0007669"/>
    <property type="project" value="UniProtKB-KW"/>
</dbReference>
<dbReference type="Proteomes" id="UP001642464">
    <property type="component" value="Unassembled WGS sequence"/>
</dbReference>
<reference evidence="2 3" key="1">
    <citation type="submission" date="2024-02" db="EMBL/GenBank/DDBJ databases">
        <authorList>
            <person name="Chen Y."/>
            <person name="Shah S."/>
            <person name="Dougan E. K."/>
            <person name="Thang M."/>
            <person name="Chan C."/>
        </authorList>
    </citation>
    <scope>NUCLEOTIDE SEQUENCE [LARGE SCALE GENOMIC DNA]</scope>
</reference>
<feature type="region of interest" description="Disordered" evidence="1">
    <location>
        <begin position="262"/>
        <end position="283"/>
    </location>
</feature>
<dbReference type="PANTHER" id="PTHR37426:SF1">
    <property type="entry name" value="RIBOSOMAL RNA LARGE SUBUNIT METHYLTRANSFERASE J"/>
    <property type="match status" value="1"/>
</dbReference>
<keyword evidence="2" id="KW-0808">Transferase</keyword>
<accession>A0ABP0MP30</accession>